<dbReference type="Proteomes" id="UP000321532">
    <property type="component" value="Unassembled WGS sequence"/>
</dbReference>
<dbReference type="EMBL" id="BJYS01000001">
    <property type="protein sequence ID" value="GEO02591.1"/>
    <property type="molecule type" value="Genomic_DNA"/>
</dbReference>
<organism evidence="3 4">
    <name type="scientific">Adhaeribacter aerolatus</name>
    <dbReference type="NCBI Taxonomy" id="670289"/>
    <lineage>
        <taxon>Bacteria</taxon>
        <taxon>Pseudomonadati</taxon>
        <taxon>Bacteroidota</taxon>
        <taxon>Cytophagia</taxon>
        <taxon>Cytophagales</taxon>
        <taxon>Hymenobacteraceae</taxon>
        <taxon>Adhaeribacter</taxon>
    </lineage>
</organism>
<protein>
    <recommendedName>
        <fullName evidence="2">PIN domain-containing protein</fullName>
    </recommendedName>
</protein>
<dbReference type="RefSeq" id="WP_146894625.1">
    <property type="nucleotide sequence ID" value="NZ_BJYS01000001.1"/>
</dbReference>
<dbReference type="Pfam" id="PF01850">
    <property type="entry name" value="PIN"/>
    <property type="match status" value="1"/>
</dbReference>
<dbReference type="Gene3D" id="3.40.50.1010">
    <property type="entry name" value="5'-nuclease"/>
    <property type="match status" value="1"/>
</dbReference>
<feature type="region of interest" description="Disordered" evidence="1">
    <location>
        <begin position="202"/>
        <end position="230"/>
    </location>
</feature>
<gene>
    <name evidence="3" type="ORF">AAE02nite_02550</name>
</gene>
<evidence type="ECO:0000313" key="3">
    <source>
        <dbReference type="EMBL" id="GEO02591.1"/>
    </source>
</evidence>
<evidence type="ECO:0000313" key="4">
    <source>
        <dbReference type="Proteomes" id="UP000321532"/>
    </source>
</evidence>
<keyword evidence="4" id="KW-1185">Reference proteome</keyword>
<dbReference type="InterPro" id="IPR029060">
    <property type="entry name" value="PIN-like_dom_sf"/>
</dbReference>
<feature type="compositionally biased region" description="Polar residues" evidence="1">
    <location>
        <begin position="203"/>
        <end position="220"/>
    </location>
</feature>
<dbReference type="InterPro" id="IPR002716">
    <property type="entry name" value="PIN_dom"/>
</dbReference>
<comment type="caution">
    <text evidence="3">The sequence shown here is derived from an EMBL/GenBank/DDBJ whole genome shotgun (WGS) entry which is preliminary data.</text>
</comment>
<evidence type="ECO:0000256" key="1">
    <source>
        <dbReference type="SAM" id="MobiDB-lite"/>
    </source>
</evidence>
<dbReference type="SUPFAM" id="SSF88723">
    <property type="entry name" value="PIN domain-like"/>
    <property type="match status" value="1"/>
</dbReference>
<evidence type="ECO:0000259" key="2">
    <source>
        <dbReference type="Pfam" id="PF01850"/>
    </source>
</evidence>
<dbReference type="OrthoDB" id="573871at2"/>
<feature type="domain" description="PIN" evidence="2">
    <location>
        <begin position="6"/>
        <end position="144"/>
    </location>
</feature>
<reference evidence="3 4" key="1">
    <citation type="submission" date="2019-07" db="EMBL/GenBank/DDBJ databases">
        <title>Whole genome shotgun sequence of Adhaeribacter aerolatus NBRC 106133.</title>
        <authorList>
            <person name="Hosoyama A."/>
            <person name="Uohara A."/>
            <person name="Ohji S."/>
            <person name="Ichikawa N."/>
        </authorList>
    </citation>
    <scope>NUCLEOTIDE SEQUENCE [LARGE SCALE GENOMIC DNA]</scope>
    <source>
        <strain evidence="3 4">NBRC 106133</strain>
    </source>
</reference>
<proteinExistence type="predicted"/>
<accession>A0A512ASB1</accession>
<name>A0A512ASB1_9BACT</name>
<dbReference type="AlphaFoldDB" id="A0A512ASB1"/>
<sequence length="230" mass="26385">MSNLVLIDSQLFIWGVKGEAGPDQQHKIAESRRFLDWLEDHKCKILMPVPLMVELLSCYSPQEQHAAKELFDRRFRVVPFDTLAAEKCAELLYKSYRDPELIAYQAEHRVLKSSIKYDCMIVAIAITNRVKVIYSVDPDLKRYADGRIHVAEPPFIPDQSEIGEQLMLFPQIGGDNDIELDEEQAEVDGLSHQEILDYDMESPTRNSIRESISQSETEINISDLKFPGED</sequence>